<proteinExistence type="predicted"/>
<reference evidence="1" key="2">
    <citation type="submission" date="2023-06" db="EMBL/GenBank/DDBJ databases">
        <authorList>
            <person name="Ma L."/>
            <person name="Liu K.-W."/>
            <person name="Li Z."/>
            <person name="Hsiao Y.-Y."/>
            <person name="Qi Y."/>
            <person name="Fu T."/>
            <person name="Tang G."/>
            <person name="Zhang D."/>
            <person name="Sun W.-H."/>
            <person name="Liu D.-K."/>
            <person name="Li Y."/>
            <person name="Chen G.-Z."/>
            <person name="Liu X.-D."/>
            <person name="Liao X.-Y."/>
            <person name="Jiang Y.-T."/>
            <person name="Yu X."/>
            <person name="Hao Y."/>
            <person name="Huang J."/>
            <person name="Zhao X.-W."/>
            <person name="Ke S."/>
            <person name="Chen Y.-Y."/>
            <person name="Wu W.-L."/>
            <person name="Hsu J.-L."/>
            <person name="Lin Y.-F."/>
            <person name="Huang M.-D."/>
            <person name="Li C.-Y."/>
            <person name="Huang L."/>
            <person name="Wang Z.-W."/>
            <person name="Zhao X."/>
            <person name="Zhong W.-Y."/>
            <person name="Peng D.-H."/>
            <person name="Ahmad S."/>
            <person name="Lan S."/>
            <person name="Zhang J.-S."/>
            <person name="Tsai W.-C."/>
            <person name="Van De Peer Y."/>
            <person name="Liu Z.-J."/>
        </authorList>
    </citation>
    <scope>NUCLEOTIDE SEQUENCE</scope>
    <source>
        <strain evidence="1">SCP</strain>
        <tissue evidence="1">Leaves</tissue>
    </source>
</reference>
<accession>A0AAV9A994</accession>
<evidence type="ECO:0000313" key="1">
    <source>
        <dbReference type="EMBL" id="KAK1260745.1"/>
    </source>
</evidence>
<dbReference type="AlphaFoldDB" id="A0AAV9A994"/>
<reference evidence="1" key="1">
    <citation type="journal article" date="2023" name="Nat. Commun.">
        <title>Diploid and tetraploid genomes of Acorus and the evolution of monocots.</title>
        <authorList>
            <person name="Ma L."/>
            <person name="Liu K.W."/>
            <person name="Li Z."/>
            <person name="Hsiao Y.Y."/>
            <person name="Qi Y."/>
            <person name="Fu T."/>
            <person name="Tang G.D."/>
            <person name="Zhang D."/>
            <person name="Sun W.H."/>
            <person name="Liu D.K."/>
            <person name="Li Y."/>
            <person name="Chen G.Z."/>
            <person name="Liu X.D."/>
            <person name="Liao X.Y."/>
            <person name="Jiang Y.T."/>
            <person name="Yu X."/>
            <person name="Hao Y."/>
            <person name="Huang J."/>
            <person name="Zhao X.W."/>
            <person name="Ke S."/>
            <person name="Chen Y.Y."/>
            <person name="Wu W.L."/>
            <person name="Hsu J.L."/>
            <person name="Lin Y.F."/>
            <person name="Huang M.D."/>
            <person name="Li C.Y."/>
            <person name="Huang L."/>
            <person name="Wang Z.W."/>
            <person name="Zhao X."/>
            <person name="Zhong W.Y."/>
            <person name="Peng D.H."/>
            <person name="Ahmad S."/>
            <person name="Lan S."/>
            <person name="Zhang J.S."/>
            <person name="Tsai W.C."/>
            <person name="Van de Peer Y."/>
            <person name="Liu Z.J."/>
        </authorList>
    </citation>
    <scope>NUCLEOTIDE SEQUENCE</scope>
    <source>
        <strain evidence="1">SCP</strain>
    </source>
</reference>
<dbReference type="EMBL" id="JAUJYN010000011">
    <property type="protein sequence ID" value="KAK1260745.1"/>
    <property type="molecule type" value="Genomic_DNA"/>
</dbReference>
<dbReference type="Proteomes" id="UP001179952">
    <property type="component" value="Unassembled WGS sequence"/>
</dbReference>
<organism evidence="1 2">
    <name type="scientific">Acorus gramineus</name>
    <name type="common">Dwarf sweet flag</name>
    <dbReference type="NCBI Taxonomy" id="55184"/>
    <lineage>
        <taxon>Eukaryota</taxon>
        <taxon>Viridiplantae</taxon>
        <taxon>Streptophyta</taxon>
        <taxon>Embryophyta</taxon>
        <taxon>Tracheophyta</taxon>
        <taxon>Spermatophyta</taxon>
        <taxon>Magnoliopsida</taxon>
        <taxon>Liliopsida</taxon>
        <taxon>Acoraceae</taxon>
        <taxon>Acorus</taxon>
    </lineage>
</organism>
<gene>
    <name evidence="1" type="ORF">QJS04_geneDACA013354</name>
</gene>
<comment type="caution">
    <text evidence="1">The sequence shown here is derived from an EMBL/GenBank/DDBJ whole genome shotgun (WGS) entry which is preliminary data.</text>
</comment>
<evidence type="ECO:0000313" key="2">
    <source>
        <dbReference type="Proteomes" id="UP001179952"/>
    </source>
</evidence>
<name>A0AAV9A994_ACOGR</name>
<sequence length="379" mass="42346">MRGGCTRGRGRKRGVGFADGIARMGLGLWMGRERWSGEVEGWSSVINWLSRFIEQVVRFTLNRLITDLETGVQESVSLKPVQKPVLIVAYDQHLQSRVTSDVDGEDVEMNAKASDSLDSVKCGTVTWKPKPVLFLVDAEYLQKGNMEANATANSDKHHSAINMDHLMRRTQGEISTTSQDNLNRAPEAEVDEVVKASESVESVQSVPSPSKAEPVLFLVPTAGYPESSVTRGGVVEDWGDLEETGGVKHYGPYIAMDEEDYRLWLQIELSAVEVEMNVRTSDFLFLESVKRGSSTVTWKPKSVLVLVPAEYLQKEAPNQIMMWQMYIVYNTFNAILGILDSYNFIPNMASTMNAITTTDRRELQLSIIPGLQFPIIFDL</sequence>
<keyword evidence="2" id="KW-1185">Reference proteome</keyword>
<protein>
    <submittedName>
        <fullName evidence="1">Uncharacterized protein</fullName>
    </submittedName>
</protein>